<feature type="region of interest" description="Disordered" evidence="1">
    <location>
        <begin position="105"/>
        <end position="135"/>
    </location>
</feature>
<sequence length="235" mass="26650">MLVLKCGPRTYPGCATTVRNLDTFYGVHSTSDVFAVSGTAVRIKTPSFLHNLGGLLPGGNLHKGEAMELNNFWRLDLRRHLELAKITHSERRGPGRQTMKTHWAPHKTRYKMKNETSADRESNAEDPKTRRPFTSPAAVTASACSLTLKGWLFHSNPNHSYLHTKLSVVYDNSTDLWMRLIDGASEGIFWLSCFGRVLRARVSDYDRRKYVRYWGFPGPGCDSNIRINAFSSFRV</sequence>
<gene>
    <name evidence="2" type="ORF">BT62DRAFT_1075311</name>
</gene>
<accession>A0A9P7VTP7</accession>
<comment type="caution">
    <text evidence="2">The sequence shown here is derived from an EMBL/GenBank/DDBJ whole genome shotgun (WGS) entry which is preliminary data.</text>
</comment>
<proteinExistence type="predicted"/>
<dbReference type="EMBL" id="MU250532">
    <property type="protein sequence ID" value="KAG7447223.1"/>
    <property type="molecule type" value="Genomic_DNA"/>
</dbReference>
<dbReference type="RefSeq" id="XP_043040723.1">
    <property type="nucleotide sequence ID" value="XM_043179107.1"/>
</dbReference>
<reference evidence="2" key="1">
    <citation type="submission" date="2020-11" db="EMBL/GenBank/DDBJ databases">
        <title>Adaptations for nitrogen fixation in a non-lichenized fungal sporocarp promotes dispersal by wood-feeding termites.</title>
        <authorList>
            <consortium name="DOE Joint Genome Institute"/>
            <person name="Koch R.A."/>
            <person name="Yoon G."/>
            <person name="Arayal U."/>
            <person name="Lail K."/>
            <person name="Amirebrahimi M."/>
            <person name="Labutti K."/>
            <person name="Lipzen A."/>
            <person name="Riley R."/>
            <person name="Barry K."/>
            <person name="Henrissat B."/>
            <person name="Grigoriev I.V."/>
            <person name="Herr J.R."/>
            <person name="Aime M.C."/>
        </authorList>
    </citation>
    <scope>NUCLEOTIDE SEQUENCE</scope>
    <source>
        <strain evidence="2">MCA 3950</strain>
    </source>
</reference>
<organism evidence="2 3">
    <name type="scientific">Guyanagaster necrorhizus</name>
    <dbReference type="NCBI Taxonomy" id="856835"/>
    <lineage>
        <taxon>Eukaryota</taxon>
        <taxon>Fungi</taxon>
        <taxon>Dikarya</taxon>
        <taxon>Basidiomycota</taxon>
        <taxon>Agaricomycotina</taxon>
        <taxon>Agaricomycetes</taxon>
        <taxon>Agaricomycetidae</taxon>
        <taxon>Agaricales</taxon>
        <taxon>Marasmiineae</taxon>
        <taxon>Physalacriaceae</taxon>
        <taxon>Guyanagaster</taxon>
    </lineage>
</organism>
<evidence type="ECO:0000313" key="3">
    <source>
        <dbReference type="Proteomes" id="UP000812287"/>
    </source>
</evidence>
<name>A0A9P7VTP7_9AGAR</name>
<evidence type="ECO:0000256" key="1">
    <source>
        <dbReference type="SAM" id="MobiDB-lite"/>
    </source>
</evidence>
<keyword evidence="3" id="KW-1185">Reference proteome</keyword>
<dbReference type="AlphaFoldDB" id="A0A9P7VTP7"/>
<evidence type="ECO:0000313" key="2">
    <source>
        <dbReference type="EMBL" id="KAG7447223.1"/>
    </source>
</evidence>
<protein>
    <submittedName>
        <fullName evidence="2">Uncharacterized protein</fullName>
    </submittedName>
</protein>
<feature type="compositionally biased region" description="Basic and acidic residues" evidence="1">
    <location>
        <begin position="112"/>
        <end position="129"/>
    </location>
</feature>
<dbReference type="GeneID" id="66101401"/>
<dbReference type="Proteomes" id="UP000812287">
    <property type="component" value="Unassembled WGS sequence"/>
</dbReference>